<dbReference type="InterPro" id="IPR029063">
    <property type="entry name" value="SAM-dependent_MTases_sf"/>
</dbReference>
<evidence type="ECO:0000313" key="5">
    <source>
        <dbReference type="Proteomes" id="UP001449582"/>
    </source>
</evidence>
<accession>A0ABP9UC44</accession>
<protein>
    <submittedName>
        <fullName evidence="4">O-methyltransferase</fullName>
    </submittedName>
</protein>
<sequence>MNLNNNQVLLDLCLQDNIPIIRDQTAFLIEKIILENNFHSLFEVGTAYGYSASLWIQIPQLTNITTIEKNEANHVLAKQYVHHDNLHLVLGDAFTYEPETKFDLIFIDGPKSHQENLITHYIEYLNPNGIIVIDNLFLNKIRQIPEELRSKNQNNLIKKLDDFVLWLQRLPNWSFKFLDLDDGIGILKRV</sequence>
<dbReference type="InterPro" id="IPR002935">
    <property type="entry name" value="SAM_O-MeTrfase"/>
</dbReference>
<keyword evidence="1" id="KW-0489">Methyltransferase</keyword>
<reference evidence="4" key="1">
    <citation type="submission" date="2024-02" db="EMBL/GenBank/DDBJ databases">
        <title>Draft genome sequence of new strains in genus Ureaplasma.</title>
        <authorList>
            <person name="Nakajima Y."/>
            <person name="Segawa T."/>
        </authorList>
    </citation>
    <scope>NUCLEOTIDE SEQUENCE [LARGE SCALE GENOMIC DNA]</scope>
    <source>
        <strain evidence="4">OM1</strain>
    </source>
</reference>
<dbReference type="Proteomes" id="UP001449582">
    <property type="component" value="Unassembled WGS sequence"/>
</dbReference>
<proteinExistence type="predicted"/>
<dbReference type="RefSeq" id="WP_353289465.1">
    <property type="nucleotide sequence ID" value="NZ_BAABQM010000001.1"/>
</dbReference>
<evidence type="ECO:0000256" key="1">
    <source>
        <dbReference type="ARBA" id="ARBA00022603"/>
    </source>
</evidence>
<dbReference type="Pfam" id="PF01596">
    <property type="entry name" value="Methyltransf_3"/>
    <property type="match status" value="1"/>
</dbReference>
<name>A0ABP9UC44_9BACT</name>
<gene>
    <name evidence="4" type="ORF">UREOM_0100</name>
</gene>
<keyword evidence="3" id="KW-0949">S-adenosyl-L-methionine</keyword>
<dbReference type="Gene3D" id="3.40.50.150">
    <property type="entry name" value="Vaccinia Virus protein VP39"/>
    <property type="match status" value="1"/>
</dbReference>
<dbReference type="EMBL" id="BAABQM010000001">
    <property type="protein sequence ID" value="GAA5414299.1"/>
    <property type="molecule type" value="Genomic_DNA"/>
</dbReference>
<evidence type="ECO:0000256" key="2">
    <source>
        <dbReference type="ARBA" id="ARBA00022679"/>
    </source>
</evidence>
<comment type="caution">
    <text evidence="4">The sequence shown here is derived from an EMBL/GenBank/DDBJ whole genome shotgun (WGS) entry which is preliminary data.</text>
</comment>
<evidence type="ECO:0000256" key="3">
    <source>
        <dbReference type="ARBA" id="ARBA00022691"/>
    </source>
</evidence>
<keyword evidence="5" id="KW-1185">Reference proteome</keyword>
<evidence type="ECO:0000313" key="4">
    <source>
        <dbReference type="EMBL" id="GAA5414299.1"/>
    </source>
</evidence>
<dbReference type="CDD" id="cd02440">
    <property type="entry name" value="AdoMet_MTases"/>
    <property type="match status" value="1"/>
</dbReference>
<organism evidence="4 5">
    <name type="scientific">Ureaplasma ceti</name>
    <dbReference type="NCBI Taxonomy" id="3119530"/>
    <lineage>
        <taxon>Bacteria</taxon>
        <taxon>Bacillati</taxon>
        <taxon>Mycoplasmatota</taxon>
        <taxon>Mycoplasmoidales</taxon>
        <taxon>Mycoplasmoidaceae</taxon>
        <taxon>Ureaplasma</taxon>
    </lineage>
</organism>
<keyword evidence="2" id="KW-0808">Transferase</keyword>
<dbReference type="SUPFAM" id="SSF53335">
    <property type="entry name" value="S-adenosyl-L-methionine-dependent methyltransferases"/>
    <property type="match status" value="1"/>
</dbReference>